<comment type="subunit">
    <text evidence="10">Homodimer.</text>
</comment>
<dbReference type="Gene3D" id="3.30.160.270">
    <property type="match status" value="1"/>
</dbReference>
<dbReference type="OrthoDB" id="9803573at2"/>
<dbReference type="GO" id="GO:0009098">
    <property type="term" value="P:L-leucine biosynthetic process"/>
    <property type="evidence" value="ECO:0007669"/>
    <property type="project" value="UniProtKB-UniRule"/>
</dbReference>
<keyword evidence="13" id="KW-1185">Reference proteome</keyword>
<evidence type="ECO:0000256" key="3">
    <source>
        <dbReference type="ARBA" id="ARBA00009767"/>
    </source>
</evidence>
<dbReference type="EC" id="2.3.3.13" evidence="4 10"/>
<dbReference type="NCBIfam" id="NF002991">
    <property type="entry name" value="PRK03739.1"/>
    <property type="match status" value="1"/>
</dbReference>
<evidence type="ECO:0000256" key="9">
    <source>
        <dbReference type="ARBA" id="ARBA00023304"/>
    </source>
</evidence>
<dbReference type="InterPro" id="IPR054692">
    <property type="entry name" value="LeuA-like_post-cat"/>
</dbReference>
<dbReference type="Gene3D" id="3.20.20.70">
    <property type="entry name" value="Aldolase class I"/>
    <property type="match status" value="1"/>
</dbReference>
<comment type="catalytic activity">
    <reaction evidence="1 10">
        <text>3-methyl-2-oxobutanoate + acetyl-CoA + H2O = (2S)-2-isopropylmalate + CoA + H(+)</text>
        <dbReference type="Rhea" id="RHEA:21524"/>
        <dbReference type="ChEBI" id="CHEBI:1178"/>
        <dbReference type="ChEBI" id="CHEBI:11851"/>
        <dbReference type="ChEBI" id="CHEBI:15377"/>
        <dbReference type="ChEBI" id="CHEBI:15378"/>
        <dbReference type="ChEBI" id="CHEBI:57287"/>
        <dbReference type="ChEBI" id="CHEBI:57288"/>
        <dbReference type="EC" id="2.3.3.13"/>
    </reaction>
</comment>
<evidence type="ECO:0000259" key="11">
    <source>
        <dbReference type="PROSITE" id="PS50991"/>
    </source>
</evidence>
<feature type="binding site" evidence="10">
    <location>
        <position position="40"/>
    </location>
    <ligand>
        <name>Mg(2+)</name>
        <dbReference type="ChEBI" id="CHEBI:18420"/>
    </ligand>
</feature>
<proteinExistence type="inferred from homology"/>
<dbReference type="GO" id="GO:0003985">
    <property type="term" value="F:acetyl-CoA C-acetyltransferase activity"/>
    <property type="evidence" value="ECO:0007669"/>
    <property type="project" value="UniProtKB-UniRule"/>
</dbReference>
<dbReference type="GO" id="GO:0005737">
    <property type="term" value="C:cytoplasm"/>
    <property type="evidence" value="ECO:0007669"/>
    <property type="project" value="UniProtKB-SubCell"/>
</dbReference>
<evidence type="ECO:0000256" key="10">
    <source>
        <dbReference type="HAMAP-Rule" id="MF_00572"/>
    </source>
</evidence>
<dbReference type="CDD" id="cd07942">
    <property type="entry name" value="DRE_TIM_LeuA"/>
    <property type="match status" value="1"/>
</dbReference>
<dbReference type="EMBL" id="FOGD01000004">
    <property type="protein sequence ID" value="SER07004.1"/>
    <property type="molecule type" value="Genomic_DNA"/>
</dbReference>
<dbReference type="SUPFAM" id="SSF51569">
    <property type="entry name" value="Aldolase"/>
    <property type="match status" value="1"/>
</dbReference>
<dbReference type="PROSITE" id="PS00816">
    <property type="entry name" value="AIPM_HOMOCIT_SYNTH_2"/>
    <property type="match status" value="1"/>
</dbReference>
<evidence type="ECO:0000256" key="2">
    <source>
        <dbReference type="ARBA" id="ARBA00004689"/>
    </source>
</evidence>
<dbReference type="InterPro" id="IPR013709">
    <property type="entry name" value="2-isopropylmalate_synth_dimer"/>
</dbReference>
<name>A0A1H9L6D9_9BURK</name>
<feature type="domain" description="Pyruvate carboxyltransferase" evidence="11">
    <location>
        <begin position="31"/>
        <end position="305"/>
    </location>
</feature>
<organism evidence="12 13">
    <name type="scientific">Giesbergeria anulus</name>
    <dbReference type="NCBI Taxonomy" id="180197"/>
    <lineage>
        <taxon>Bacteria</taxon>
        <taxon>Pseudomonadati</taxon>
        <taxon>Pseudomonadota</taxon>
        <taxon>Betaproteobacteria</taxon>
        <taxon>Burkholderiales</taxon>
        <taxon>Comamonadaceae</taxon>
        <taxon>Giesbergeria</taxon>
    </lineage>
</organism>
<evidence type="ECO:0000313" key="13">
    <source>
        <dbReference type="Proteomes" id="UP000199766"/>
    </source>
</evidence>
<keyword evidence="9 10" id="KW-0100">Branched-chain amino acid biosynthesis</keyword>
<dbReference type="SMART" id="SM00917">
    <property type="entry name" value="LeuA_dimer"/>
    <property type="match status" value="1"/>
</dbReference>
<gene>
    <name evidence="10" type="primary">leuA</name>
    <name evidence="12" type="ORF">SAMN02982919_01676</name>
</gene>
<dbReference type="Pfam" id="PF00682">
    <property type="entry name" value="HMGL-like"/>
    <property type="match status" value="1"/>
</dbReference>
<comment type="cofactor">
    <cofactor evidence="10">
        <name>Mg(2+)</name>
        <dbReference type="ChEBI" id="CHEBI:18420"/>
    </cofactor>
</comment>
<evidence type="ECO:0000256" key="1">
    <source>
        <dbReference type="ARBA" id="ARBA00000064"/>
    </source>
</evidence>
<dbReference type="InterPro" id="IPR039371">
    <property type="entry name" value="LeuA_N_DRE-TIM"/>
</dbReference>
<dbReference type="Pfam" id="PF22615">
    <property type="entry name" value="IPMS_D2"/>
    <property type="match status" value="1"/>
</dbReference>
<evidence type="ECO:0000256" key="4">
    <source>
        <dbReference type="ARBA" id="ARBA00012973"/>
    </source>
</evidence>
<evidence type="ECO:0000256" key="6">
    <source>
        <dbReference type="ARBA" id="ARBA00022605"/>
    </source>
</evidence>
<comment type="function">
    <text evidence="10">Catalyzes the condensation of the acetyl group of acetyl-CoA with 3-methyl-2-oxobutanoate (2-ketoisovalerate) to form 3-carboxy-3-hydroxy-4-methylpentanoate (2-isopropylmalate).</text>
</comment>
<dbReference type="PROSITE" id="PS50991">
    <property type="entry name" value="PYR_CT"/>
    <property type="match status" value="1"/>
</dbReference>
<keyword evidence="10" id="KW-0460">Magnesium</keyword>
<dbReference type="InterPro" id="IPR036230">
    <property type="entry name" value="LeuA_allosteric_dom_sf"/>
</dbReference>
<comment type="similarity">
    <text evidence="3 10">Belongs to the alpha-IPM synthase/homocitrate synthase family. LeuA type 2 subfamily.</text>
</comment>
<dbReference type="InterPro" id="IPR013785">
    <property type="entry name" value="Aldolase_TIM"/>
</dbReference>
<keyword evidence="10" id="KW-0963">Cytoplasm</keyword>
<dbReference type="InterPro" id="IPR000891">
    <property type="entry name" value="PYR_CT"/>
</dbReference>
<dbReference type="SUPFAM" id="SSF89000">
    <property type="entry name" value="post-HMGL domain-like"/>
    <property type="match status" value="1"/>
</dbReference>
<feature type="binding site" evidence="10">
    <location>
        <position position="280"/>
    </location>
    <ligand>
        <name>Mg(2+)</name>
        <dbReference type="ChEBI" id="CHEBI:18420"/>
    </ligand>
</feature>
<reference evidence="12 13" key="1">
    <citation type="submission" date="2016-10" db="EMBL/GenBank/DDBJ databases">
        <authorList>
            <person name="de Groot N.N."/>
        </authorList>
    </citation>
    <scope>NUCLEOTIDE SEQUENCE [LARGE SCALE GENOMIC DNA]</scope>
    <source>
        <strain evidence="12 13">ATCC 35958</strain>
    </source>
</reference>
<feature type="region of interest" description="Regulatory domain" evidence="10">
    <location>
        <begin position="437"/>
        <end position="560"/>
    </location>
</feature>
<evidence type="ECO:0000313" key="12">
    <source>
        <dbReference type="EMBL" id="SER07004.1"/>
    </source>
</evidence>
<dbReference type="InterPro" id="IPR002034">
    <property type="entry name" value="AIPM/Hcit_synth_CS"/>
</dbReference>
<protein>
    <recommendedName>
        <fullName evidence="4 10">2-isopropylmalate synthase</fullName>
        <ecNumber evidence="4 10">2.3.3.13</ecNumber>
    </recommendedName>
    <alternativeName>
        <fullName evidence="10">Alpha-IPM synthase</fullName>
    </alternativeName>
    <alternativeName>
        <fullName evidence="10">Alpha-isopropylmalate synthase</fullName>
    </alternativeName>
</protein>
<feature type="binding site" evidence="10">
    <location>
        <position position="244"/>
    </location>
    <ligand>
        <name>Mg(2+)</name>
        <dbReference type="ChEBI" id="CHEBI:18420"/>
    </ligand>
</feature>
<dbReference type="GO" id="GO:0003852">
    <property type="term" value="F:2-isopropylmalate synthase activity"/>
    <property type="evidence" value="ECO:0007669"/>
    <property type="project" value="UniProtKB-UniRule"/>
</dbReference>
<dbReference type="GO" id="GO:0000287">
    <property type="term" value="F:magnesium ion binding"/>
    <property type="evidence" value="ECO:0007669"/>
    <property type="project" value="UniProtKB-UniRule"/>
</dbReference>
<sequence>MQATVAAKYSPFAPVPMTERQWPHRTINHAPIWMSTDLRDGNQALFEPMDIERKLRLFKTLCDIGFKHIEVAFPSASQTEFDFVRTLIEQELIPADVTIEVLTQAREPLIRRTMESLQGAQRAIVHVYNATSKPFREFVFGMEREEVVEMAVSSVRLVKELAAAQPDTEWTLEYSPETFTATELDFSLEICNAVTAAWDASPQRPVILNLPTTVEVTTPNVYADQIEWMHRHLARRDSIILSVHPHNDRGTAVAAAELALMAGAQRVEGCLFGNGERTGNVDLVTLALNMHTQGIDCGLDFSDINAVARTYEFCTQLPIHPRHPYVGDLVFTAFSGSHQDAIKKGFSAQKADEHWSVPYLPIDPADVGRTYDSIIRINSQSGKGGIAYLLETDYGIVMPRRMQVEFSGVVQQYSEHLGAEVSAAHIYKLFTSTYLQSNNPRLHYLGYRLSEATAGAQSIALNIAVNGEALTLTGQGNGPVDAAVHALGTLGHDLRVLGFEERSTAASASAGSAQACAIVELSNGGGQGFYGVGIDDDIVSASIQAVLSGLCRMTESAAQA</sequence>
<dbReference type="PANTHER" id="PTHR46911">
    <property type="match status" value="1"/>
</dbReference>
<feature type="binding site" evidence="10">
    <location>
        <position position="246"/>
    </location>
    <ligand>
        <name>Mg(2+)</name>
        <dbReference type="ChEBI" id="CHEBI:18420"/>
    </ligand>
</feature>
<comment type="subcellular location">
    <subcellularLocation>
        <location evidence="10">Cytoplasm</location>
    </subcellularLocation>
</comment>
<dbReference type="Pfam" id="PF08502">
    <property type="entry name" value="LeuA_dimer"/>
    <property type="match status" value="1"/>
</dbReference>
<dbReference type="NCBIfam" id="TIGR00970">
    <property type="entry name" value="leuA_yeast"/>
    <property type="match status" value="1"/>
</dbReference>
<evidence type="ECO:0000256" key="8">
    <source>
        <dbReference type="ARBA" id="ARBA00022723"/>
    </source>
</evidence>
<dbReference type="UniPathway" id="UPA00048">
    <property type="reaction ID" value="UER00070"/>
</dbReference>
<dbReference type="PROSITE" id="PS00815">
    <property type="entry name" value="AIPM_HOMOCIT_SYNTH_1"/>
    <property type="match status" value="1"/>
</dbReference>
<dbReference type="SUPFAM" id="SSF110921">
    <property type="entry name" value="2-isopropylmalate synthase LeuA, allosteric (dimerisation) domain"/>
    <property type="match status" value="1"/>
</dbReference>
<dbReference type="HAMAP" id="MF_00572">
    <property type="entry name" value="LeuA_type2"/>
    <property type="match status" value="1"/>
</dbReference>
<keyword evidence="7 10" id="KW-0808">Transferase</keyword>
<dbReference type="STRING" id="180197.SAMN02982919_01676"/>
<comment type="pathway">
    <text evidence="2 10">Amino-acid biosynthesis; L-leucine biosynthesis; L-leucine from 3-methyl-2-oxobutanoate: step 1/4.</text>
</comment>
<dbReference type="Proteomes" id="UP000199766">
    <property type="component" value="Unassembled WGS sequence"/>
</dbReference>
<keyword evidence="6 10" id="KW-0028">Amino-acid biosynthesis</keyword>
<keyword evidence="8 10" id="KW-0479">Metal-binding</keyword>
<dbReference type="AlphaFoldDB" id="A0A1H9L6D9"/>
<dbReference type="InterPro" id="IPR005668">
    <property type="entry name" value="IPM_Synthase"/>
</dbReference>
<accession>A0A1H9L6D9</accession>
<keyword evidence="5 10" id="KW-0432">Leucine biosynthesis</keyword>
<dbReference type="RefSeq" id="WP_091455805.1">
    <property type="nucleotide sequence ID" value="NZ_FOGD01000004.1"/>
</dbReference>
<evidence type="ECO:0000256" key="7">
    <source>
        <dbReference type="ARBA" id="ARBA00022679"/>
    </source>
</evidence>
<dbReference type="PANTHER" id="PTHR46911:SF1">
    <property type="entry name" value="2-ISOPROPYLMALATE SYNTHASE"/>
    <property type="match status" value="1"/>
</dbReference>
<evidence type="ECO:0000256" key="5">
    <source>
        <dbReference type="ARBA" id="ARBA00022430"/>
    </source>
</evidence>